<dbReference type="RefSeq" id="WP_379874618.1">
    <property type="nucleotide sequence ID" value="NZ_JBHUIP010000003.1"/>
</dbReference>
<evidence type="ECO:0000313" key="1">
    <source>
        <dbReference type="EMBL" id="MFD2261702.1"/>
    </source>
</evidence>
<evidence type="ECO:0000313" key="2">
    <source>
        <dbReference type="Proteomes" id="UP001597295"/>
    </source>
</evidence>
<dbReference type="Gene3D" id="3.40.50.11350">
    <property type="match status" value="1"/>
</dbReference>
<keyword evidence="2" id="KW-1185">Reference proteome</keyword>
<dbReference type="Proteomes" id="UP001597295">
    <property type="component" value="Unassembled WGS sequence"/>
</dbReference>
<proteinExistence type="predicted"/>
<protein>
    <submittedName>
        <fullName evidence="1">Uncharacterized protein</fullName>
    </submittedName>
</protein>
<sequence length="339" mass="38697">MDELVCYRGDRLGGRLLNLLVAWNFARRHKLRLKVVWTDLSMPVIDYTDSRYDLGNLFDLEATAAQSQDIAFAGPEEIAHYRTYIARDARKIRTSLRKTRYVCRDLKDLESRGHYLFGGWRPLRRPGWTAWGVKRACRRLFSELRLTARVEAALATLDVGGKTAIHIRRGDLFAYGLKAIECAQAGDKSQAHNNFINLYEKSIPLQTYIAAMDRRRWWEFGKRRYLLFSDSPDVGEKLKALMPELDIEVFRDDPSLAPIQQAFVAVVAMSRCRRIIGGGSVFTRLAAIIGNKPFTHLGRRLTKQAYVAMIADEIIPAVADEDKRADYLKSLPILAEMVT</sequence>
<dbReference type="EMBL" id="JBHUIP010000003">
    <property type="protein sequence ID" value="MFD2261702.1"/>
    <property type="molecule type" value="Genomic_DNA"/>
</dbReference>
<gene>
    <name evidence="1" type="ORF">ACFSM5_02305</name>
</gene>
<name>A0ABW5DL43_9PROT</name>
<organism evidence="1 2">
    <name type="scientific">Lacibacterium aquatile</name>
    <dbReference type="NCBI Taxonomy" id="1168082"/>
    <lineage>
        <taxon>Bacteria</taxon>
        <taxon>Pseudomonadati</taxon>
        <taxon>Pseudomonadota</taxon>
        <taxon>Alphaproteobacteria</taxon>
        <taxon>Rhodospirillales</taxon>
        <taxon>Rhodospirillaceae</taxon>
    </lineage>
</organism>
<reference evidence="2" key="1">
    <citation type="journal article" date="2019" name="Int. J. Syst. Evol. Microbiol.">
        <title>The Global Catalogue of Microorganisms (GCM) 10K type strain sequencing project: providing services to taxonomists for standard genome sequencing and annotation.</title>
        <authorList>
            <consortium name="The Broad Institute Genomics Platform"/>
            <consortium name="The Broad Institute Genome Sequencing Center for Infectious Disease"/>
            <person name="Wu L."/>
            <person name="Ma J."/>
        </authorList>
    </citation>
    <scope>NUCLEOTIDE SEQUENCE [LARGE SCALE GENOMIC DNA]</scope>
    <source>
        <strain evidence="2">CGMCC 1.19062</strain>
    </source>
</reference>
<comment type="caution">
    <text evidence="1">The sequence shown here is derived from an EMBL/GenBank/DDBJ whole genome shotgun (WGS) entry which is preliminary data.</text>
</comment>
<accession>A0ABW5DL43</accession>